<dbReference type="PROSITE" id="PS51257">
    <property type="entry name" value="PROKAR_LIPOPROTEIN"/>
    <property type="match status" value="1"/>
</dbReference>
<proteinExistence type="predicted"/>
<dbReference type="InterPro" id="IPR028011">
    <property type="entry name" value="DUF4476"/>
</dbReference>
<dbReference type="Pfam" id="PF14771">
    <property type="entry name" value="DUF4476"/>
    <property type="match status" value="1"/>
</dbReference>
<dbReference type="PATRIC" id="fig|1203610.3.peg.833"/>
<keyword evidence="1" id="KW-0732">Signal</keyword>
<comment type="caution">
    <text evidence="3">The sequence shown here is derived from an EMBL/GenBank/DDBJ whole genome shotgun (WGS) entry which is preliminary data.</text>
</comment>
<dbReference type="AlphaFoldDB" id="A0A0F5JNA8"/>
<feature type="chain" id="PRO_5002489794" description="DUF4476 domain-containing protein" evidence="1">
    <location>
        <begin position="22"/>
        <end position="226"/>
    </location>
</feature>
<protein>
    <recommendedName>
        <fullName evidence="2">DUF4476 domain-containing protein</fullName>
    </recommendedName>
</protein>
<feature type="signal peptide" evidence="1">
    <location>
        <begin position="1"/>
        <end position="21"/>
    </location>
</feature>
<dbReference type="HOGENOM" id="CLU_075739_0_0_10"/>
<sequence length="226" mass="26153">MKVKAIIALSLLIGTFFFSSCGSYKTTRDAILKIEKGMSKREITNLLGNPDFRRFDHEYEQWEFIKVDPLYGTRTVILVDFLDDRVTNMDSFNGDNAPQTPVPPVAVYPPNEIEYDRPLPPHNNHVRPGRVISNNDFQQLYNRVKSKPFKDDQLELLSIGVGNRYFSCQQCIRLMSIYTFDDDKLKVLDIVAPRIADRENYEDIVDSLDFLSSQDKVRKMFAGSRR</sequence>
<keyword evidence="4" id="KW-1185">Reference proteome</keyword>
<reference evidence="3 4" key="1">
    <citation type="submission" date="2013-04" db="EMBL/GenBank/DDBJ databases">
        <title>The Genome Sequence of Parabacteroides gordonii DSM 23371.</title>
        <authorList>
            <consortium name="The Broad Institute Genomics Platform"/>
            <person name="Earl A."/>
            <person name="Ward D."/>
            <person name="Feldgarden M."/>
            <person name="Gevers D."/>
            <person name="Martens E."/>
            <person name="Sakamoto M."/>
            <person name="Benno Y."/>
            <person name="Suzuki N."/>
            <person name="Matsunaga N."/>
            <person name="Koshihara K."/>
            <person name="Seki M."/>
            <person name="Komiya H."/>
            <person name="Walker B."/>
            <person name="Young S."/>
            <person name="Zeng Q."/>
            <person name="Gargeya S."/>
            <person name="Fitzgerald M."/>
            <person name="Haas B."/>
            <person name="Abouelleil A."/>
            <person name="Allen A.W."/>
            <person name="Alvarado L."/>
            <person name="Arachchi H.M."/>
            <person name="Berlin A.M."/>
            <person name="Chapman S.B."/>
            <person name="Gainer-Dewar J."/>
            <person name="Goldberg J."/>
            <person name="Griggs A."/>
            <person name="Gujja S."/>
            <person name="Hansen M."/>
            <person name="Howarth C."/>
            <person name="Imamovic A."/>
            <person name="Ireland A."/>
            <person name="Larimer J."/>
            <person name="McCowan C."/>
            <person name="Murphy C."/>
            <person name="Pearson M."/>
            <person name="Poon T.W."/>
            <person name="Priest M."/>
            <person name="Roberts A."/>
            <person name="Saif S."/>
            <person name="Shea T."/>
            <person name="Sisk P."/>
            <person name="Sykes S."/>
            <person name="Wortman J."/>
            <person name="Nusbaum C."/>
            <person name="Birren B."/>
        </authorList>
    </citation>
    <scope>NUCLEOTIDE SEQUENCE [LARGE SCALE GENOMIC DNA]</scope>
    <source>
        <strain evidence="3 4">MS-1</strain>
    </source>
</reference>
<evidence type="ECO:0000259" key="2">
    <source>
        <dbReference type="Pfam" id="PF14771"/>
    </source>
</evidence>
<name>A0A0F5JNA8_9BACT</name>
<dbReference type="STRING" id="1203610.HMPREF1536_00808"/>
<accession>A0A0F5JNA8</accession>
<evidence type="ECO:0000256" key="1">
    <source>
        <dbReference type="SAM" id="SignalP"/>
    </source>
</evidence>
<dbReference type="RefSeq" id="WP_028727004.1">
    <property type="nucleotide sequence ID" value="NZ_AUAE01000011.1"/>
</dbReference>
<organism evidence="3 4">
    <name type="scientific">Parabacteroides gordonii MS-1 = DSM 23371</name>
    <dbReference type="NCBI Taxonomy" id="1203610"/>
    <lineage>
        <taxon>Bacteria</taxon>
        <taxon>Pseudomonadati</taxon>
        <taxon>Bacteroidota</taxon>
        <taxon>Bacteroidia</taxon>
        <taxon>Bacteroidales</taxon>
        <taxon>Tannerellaceae</taxon>
        <taxon>Parabacteroides</taxon>
    </lineage>
</organism>
<dbReference type="EMBL" id="AQHW01000005">
    <property type="protein sequence ID" value="KKB59268.1"/>
    <property type="molecule type" value="Genomic_DNA"/>
</dbReference>
<feature type="domain" description="DUF4476" evidence="2">
    <location>
        <begin position="132"/>
        <end position="220"/>
    </location>
</feature>
<gene>
    <name evidence="3" type="ORF">HMPREF1536_00808</name>
</gene>
<dbReference type="Proteomes" id="UP000033035">
    <property type="component" value="Unassembled WGS sequence"/>
</dbReference>
<evidence type="ECO:0000313" key="4">
    <source>
        <dbReference type="Proteomes" id="UP000033035"/>
    </source>
</evidence>
<evidence type="ECO:0000313" key="3">
    <source>
        <dbReference type="EMBL" id="KKB59268.1"/>
    </source>
</evidence>